<dbReference type="Proteomes" id="UP000323739">
    <property type="component" value="Segment"/>
</dbReference>
<gene>
    <name evidence="1" type="primary">4L372D_148</name>
</gene>
<dbReference type="EMBL" id="MK813939">
    <property type="protein sequence ID" value="QEG08612.1"/>
    <property type="molecule type" value="Genomic_DNA"/>
</dbReference>
<evidence type="ECO:0000313" key="1">
    <source>
        <dbReference type="EMBL" id="QEG08612.1"/>
    </source>
</evidence>
<dbReference type="KEGG" id="vg:55617067"/>
<dbReference type="GeneID" id="55617067"/>
<keyword evidence="2" id="KW-1185">Reference proteome</keyword>
<protein>
    <submittedName>
        <fullName evidence="1">Uncharacterized protein</fullName>
    </submittedName>
</protein>
<organism evidence="1 2">
    <name type="scientific">Aeromonas phage 4L372D</name>
    <dbReference type="NCBI Taxonomy" id="2588518"/>
    <lineage>
        <taxon>Viruses</taxon>
        <taxon>Duplodnaviria</taxon>
        <taxon>Heunggongvirae</taxon>
        <taxon>Uroviricota</taxon>
        <taxon>Caudoviricetes</taxon>
        <taxon>Plateaulakevirus</taxon>
        <taxon>Plateaulakevirus pv4L372D</taxon>
    </lineage>
</organism>
<name>A0A5B9N7V6_9CAUD</name>
<accession>A0A5B9N7V6</accession>
<evidence type="ECO:0000313" key="2">
    <source>
        <dbReference type="Proteomes" id="UP000323739"/>
    </source>
</evidence>
<sequence>MRCWTGEQITKLEPDYIFVFGSNPEGRHGAGAALAALKFGAKYGVGRGLQGQTYALVTKNLKEGFVEKLSDGTTKTYPKAGYRSISKEDLIDNIKEFYDCAEQNKHLKFFVAYNKADSKNLNGYSSKEMFEMLTSYKIPDNVYLHSSFRVFEEEIK</sequence>
<proteinExistence type="predicted"/>
<dbReference type="RefSeq" id="YP_009846696.1">
    <property type="nucleotide sequence ID" value="NC_048771.1"/>
</dbReference>
<reference evidence="1 2" key="1">
    <citation type="submission" date="2019-04" db="EMBL/GenBank/DDBJ databases">
        <title>Nine Novel Phages from a Plateau Lake in Southwest China Provide Insights into Aeromonas Phage Diversity.</title>
        <authorList>
            <person name="Xiao W."/>
            <person name="Bai M."/>
            <person name="Wang Y."/>
            <person name="Cui X."/>
        </authorList>
    </citation>
    <scope>NUCLEOTIDE SEQUENCE [LARGE SCALE GENOMIC DNA]</scope>
</reference>